<proteinExistence type="inferred from homology"/>
<dbReference type="Proteomes" id="UP000197781">
    <property type="component" value="Chromosome"/>
</dbReference>
<dbReference type="Gene3D" id="3.30.70.1950">
    <property type="match status" value="1"/>
</dbReference>
<dbReference type="KEGG" id="bfm:BP422_08230"/>
<accession>A0A220MER8</accession>
<evidence type="ECO:0000256" key="1">
    <source>
        <dbReference type="ARBA" id="ARBA00005397"/>
    </source>
</evidence>
<dbReference type="InterPro" id="IPR038471">
    <property type="entry name" value="MecA_C_sf"/>
</dbReference>
<name>A0A220MER8_9BACL</name>
<comment type="similarity">
    <text evidence="1">Belongs to the MecA family.</text>
</comment>
<reference evidence="2 3" key="1">
    <citation type="submission" date="2016-11" db="EMBL/GenBank/DDBJ databases">
        <authorList>
            <person name="Jaros S."/>
            <person name="Januszkiewicz K."/>
            <person name="Wedrychowicz H."/>
        </authorList>
    </citation>
    <scope>NUCLEOTIDE SEQUENCE [LARGE SCALE GENOMIC DNA]</scope>
    <source>
        <strain evidence="2 3">NF2</strain>
    </source>
</reference>
<organism evidence="2 3">
    <name type="scientific">Brevibacillus formosus</name>
    <dbReference type="NCBI Taxonomy" id="54913"/>
    <lineage>
        <taxon>Bacteria</taxon>
        <taxon>Bacillati</taxon>
        <taxon>Bacillota</taxon>
        <taxon>Bacilli</taxon>
        <taxon>Bacillales</taxon>
        <taxon>Paenibacillaceae</taxon>
        <taxon>Brevibacillus</taxon>
    </lineage>
</organism>
<dbReference type="Pfam" id="PF05389">
    <property type="entry name" value="MecA"/>
    <property type="match status" value="1"/>
</dbReference>
<evidence type="ECO:0000313" key="3">
    <source>
        <dbReference type="Proteomes" id="UP000197781"/>
    </source>
</evidence>
<protein>
    <recommendedName>
        <fullName evidence="4">Adaptor protein MecA</fullName>
    </recommendedName>
</protein>
<dbReference type="PANTHER" id="PTHR39161:SF1">
    <property type="entry name" value="ADAPTER PROTEIN MECA 1"/>
    <property type="match status" value="1"/>
</dbReference>
<sequence length="193" mass="22130">MKMEISDNRIISIFVPESELTERGYDQNNHEATLSIINHLIDEALLFAESTQAFPAMDMPSRTEVAFVPSQGMYITITLLENQAEKTEGNKVVFPESAYSLLHFRDFEYLAFCASKMPERMRSSGKLYVYRDNYILKLQESDFPLAEDYQNAVSIVTEYATRQADTTAEVLDTYGKVLFEKDAFLEIARLFPC</sequence>
<gene>
    <name evidence="2" type="ORF">BP422_08230</name>
</gene>
<dbReference type="EMBL" id="CP018145">
    <property type="protein sequence ID" value="ASJ53547.1"/>
    <property type="molecule type" value="Genomic_DNA"/>
</dbReference>
<dbReference type="AlphaFoldDB" id="A0A220MER8"/>
<evidence type="ECO:0000313" key="2">
    <source>
        <dbReference type="EMBL" id="ASJ53547.1"/>
    </source>
</evidence>
<evidence type="ECO:0008006" key="4">
    <source>
        <dbReference type="Google" id="ProtNLM"/>
    </source>
</evidence>
<dbReference type="PANTHER" id="PTHR39161">
    <property type="entry name" value="ADAPTER PROTEIN MECA"/>
    <property type="match status" value="1"/>
</dbReference>
<dbReference type="InterPro" id="IPR008681">
    <property type="entry name" value="Neg-reg_MecA"/>
</dbReference>